<name>A0ACB5THQ2_AMBMO</name>
<comment type="caution">
    <text evidence="1">The sequence shown here is derived from an EMBL/GenBank/DDBJ whole genome shotgun (WGS) entry which is preliminary data.</text>
</comment>
<evidence type="ECO:0000313" key="1">
    <source>
        <dbReference type="EMBL" id="GME88445.1"/>
    </source>
</evidence>
<gene>
    <name evidence="1" type="ORF">Amon02_000836400</name>
</gene>
<dbReference type="Proteomes" id="UP001165064">
    <property type="component" value="Unassembled WGS sequence"/>
</dbReference>
<proteinExistence type="predicted"/>
<organism evidence="1 2">
    <name type="scientific">Ambrosiozyma monospora</name>
    <name type="common">Yeast</name>
    <name type="synonym">Endomycopsis monosporus</name>
    <dbReference type="NCBI Taxonomy" id="43982"/>
    <lineage>
        <taxon>Eukaryota</taxon>
        <taxon>Fungi</taxon>
        <taxon>Dikarya</taxon>
        <taxon>Ascomycota</taxon>
        <taxon>Saccharomycotina</taxon>
        <taxon>Pichiomycetes</taxon>
        <taxon>Pichiales</taxon>
        <taxon>Pichiaceae</taxon>
        <taxon>Ambrosiozyma</taxon>
    </lineage>
</organism>
<accession>A0ACB5THQ2</accession>
<reference evidence="1" key="1">
    <citation type="submission" date="2023-04" db="EMBL/GenBank/DDBJ databases">
        <title>Ambrosiozyma monospora NBRC 10751.</title>
        <authorList>
            <person name="Ichikawa N."/>
            <person name="Sato H."/>
            <person name="Tonouchi N."/>
        </authorList>
    </citation>
    <scope>NUCLEOTIDE SEQUENCE</scope>
    <source>
        <strain evidence="1">NBRC 10751</strain>
    </source>
</reference>
<sequence length="163" mass="18700">MDDGTVVRELTDVVHRDDLKERELKHEENVKKRRANSQNIPSKRQRKETPKKKTKSKSKPSKRPSSTPEVIEVSELDAIEVARRRSVRHKSVETEEEKEPDVMSTLETGEWAFDPKLEGKLSIPVFDGPDSEGLTARTVAYAPNAFVRSQEINSPQENFRYQV</sequence>
<protein>
    <submittedName>
        <fullName evidence="1">Unnamed protein product</fullName>
    </submittedName>
</protein>
<keyword evidence="2" id="KW-1185">Reference proteome</keyword>
<evidence type="ECO:0000313" key="2">
    <source>
        <dbReference type="Proteomes" id="UP001165064"/>
    </source>
</evidence>
<dbReference type="EMBL" id="BSXS01007344">
    <property type="protein sequence ID" value="GME88445.1"/>
    <property type="molecule type" value="Genomic_DNA"/>
</dbReference>